<evidence type="ECO:0000313" key="6">
    <source>
        <dbReference type="EMBL" id="CAE8638943.1"/>
    </source>
</evidence>
<evidence type="ECO:0000256" key="4">
    <source>
        <dbReference type="ARBA" id="ARBA00023136"/>
    </source>
</evidence>
<dbReference type="AlphaFoldDB" id="A0A813HLM9"/>
<accession>A0A813HLM9</accession>
<evidence type="ECO:0000256" key="2">
    <source>
        <dbReference type="ARBA" id="ARBA00022692"/>
    </source>
</evidence>
<keyword evidence="7" id="KW-1185">Reference proteome</keyword>
<name>A0A813HLM9_POLGL</name>
<dbReference type="Proteomes" id="UP000654075">
    <property type="component" value="Unassembled WGS sequence"/>
</dbReference>
<dbReference type="EMBL" id="CAJNNV010032096">
    <property type="protein sequence ID" value="CAE8638943.1"/>
    <property type="molecule type" value="Genomic_DNA"/>
</dbReference>
<evidence type="ECO:0008006" key="8">
    <source>
        <dbReference type="Google" id="ProtNLM"/>
    </source>
</evidence>
<dbReference type="OrthoDB" id="3222at2759"/>
<comment type="caution">
    <text evidence="6">The sequence shown here is derived from an EMBL/GenBank/DDBJ whole genome shotgun (WGS) entry which is preliminary data.</text>
</comment>
<dbReference type="InterPro" id="IPR023271">
    <property type="entry name" value="Aquaporin-like"/>
</dbReference>
<proteinExistence type="predicted"/>
<comment type="subcellular location">
    <subcellularLocation>
        <location evidence="1">Membrane</location>
        <topology evidence="1">Multi-pass membrane protein</topology>
    </subcellularLocation>
</comment>
<evidence type="ECO:0000313" key="7">
    <source>
        <dbReference type="Proteomes" id="UP000654075"/>
    </source>
</evidence>
<reference evidence="6" key="1">
    <citation type="submission" date="2021-02" db="EMBL/GenBank/DDBJ databases">
        <authorList>
            <person name="Dougan E. K."/>
            <person name="Rhodes N."/>
            <person name="Thang M."/>
            <person name="Chan C."/>
        </authorList>
    </citation>
    <scope>NUCLEOTIDE SEQUENCE</scope>
</reference>
<dbReference type="GO" id="GO:0016020">
    <property type="term" value="C:membrane"/>
    <property type="evidence" value="ECO:0007669"/>
    <property type="project" value="UniProtKB-SubCell"/>
</dbReference>
<keyword evidence="2 5" id="KW-0812">Transmembrane</keyword>
<feature type="transmembrane region" description="Helical" evidence="5">
    <location>
        <begin position="37"/>
        <end position="55"/>
    </location>
</feature>
<keyword evidence="3 5" id="KW-1133">Transmembrane helix</keyword>
<dbReference type="SUPFAM" id="SSF81338">
    <property type="entry name" value="Aquaporin-like"/>
    <property type="match status" value="1"/>
</dbReference>
<evidence type="ECO:0000256" key="5">
    <source>
        <dbReference type="SAM" id="Phobius"/>
    </source>
</evidence>
<evidence type="ECO:0000256" key="3">
    <source>
        <dbReference type="ARBA" id="ARBA00022989"/>
    </source>
</evidence>
<keyword evidence="4 5" id="KW-0472">Membrane</keyword>
<evidence type="ECO:0000256" key="1">
    <source>
        <dbReference type="ARBA" id="ARBA00004141"/>
    </source>
</evidence>
<organism evidence="6 7">
    <name type="scientific">Polarella glacialis</name>
    <name type="common">Dinoflagellate</name>
    <dbReference type="NCBI Taxonomy" id="89957"/>
    <lineage>
        <taxon>Eukaryota</taxon>
        <taxon>Sar</taxon>
        <taxon>Alveolata</taxon>
        <taxon>Dinophyceae</taxon>
        <taxon>Suessiales</taxon>
        <taxon>Suessiaceae</taxon>
        <taxon>Polarella</taxon>
    </lineage>
</organism>
<feature type="transmembrane region" description="Helical" evidence="5">
    <location>
        <begin position="12"/>
        <end position="31"/>
    </location>
</feature>
<feature type="transmembrane region" description="Helical" evidence="5">
    <location>
        <begin position="67"/>
        <end position="85"/>
    </location>
</feature>
<gene>
    <name evidence="6" type="ORF">PGLA1383_LOCUS54031</name>
</gene>
<protein>
    <recommendedName>
        <fullName evidence="8">Aquaporin</fullName>
    </recommendedName>
</protein>
<dbReference type="Gene3D" id="1.20.1080.10">
    <property type="entry name" value="Glycerol uptake facilitator protein"/>
    <property type="match status" value="1"/>
</dbReference>
<sequence>MAAEPSMLAKCLAEFLGTFLLVFTVGCNVLTGQSIWGGVSIASVLMVAIYALGGVSGVINGVFFWKALAYSAFEILGGAAAAYVFKITHDVDNVMMKPTNY</sequence>